<dbReference type="PROSITE" id="PS51257">
    <property type="entry name" value="PROKAR_LIPOPROTEIN"/>
    <property type="match status" value="1"/>
</dbReference>
<dbReference type="Pfam" id="PF10647">
    <property type="entry name" value="Gmad1"/>
    <property type="match status" value="1"/>
</dbReference>
<protein>
    <submittedName>
        <fullName evidence="3">LpqB family beta-propeller domain-containing protein</fullName>
    </submittedName>
</protein>
<dbReference type="InterPro" id="IPR019606">
    <property type="entry name" value="GerMN"/>
</dbReference>
<dbReference type="EMBL" id="JBBIAA010000017">
    <property type="protein sequence ID" value="MEJ5946154.1"/>
    <property type="molecule type" value="Genomic_DNA"/>
</dbReference>
<name>A0ABU8RM82_9ACTN</name>
<dbReference type="Pfam" id="PF10646">
    <property type="entry name" value="Germane"/>
    <property type="match status" value="1"/>
</dbReference>
<dbReference type="Proteomes" id="UP001387100">
    <property type="component" value="Unassembled WGS sequence"/>
</dbReference>
<feature type="domain" description="GerMN" evidence="2">
    <location>
        <begin position="228"/>
        <end position="321"/>
    </location>
</feature>
<reference evidence="3 4" key="1">
    <citation type="journal article" date="2017" name="Int. J. Syst. Evol. Microbiol.">
        <title>Pseudokineococcus basanitobsidens sp. nov., isolated from volcanic rock.</title>
        <authorList>
            <person name="Lee D.W."/>
            <person name="Park M.Y."/>
            <person name="Kim J.J."/>
            <person name="Kim B.S."/>
        </authorList>
    </citation>
    <scope>NUCLEOTIDE SEQUENCE [LARGE SCALE GENOMIC DNA]</scope>
    <source>
        <strain evidence="3 4">DSM 103726</strain>
    </source>
</reference>
<evidence type="ECO:0000256" key="1">
    <source>
        <dbReference type="SAM" id="MobiDB-lite"/>
    </source>
</evidence>
<dbReference type="InterPro" id="IPR059026">
    <property type="entry name" value="LpqB_N"/>
</dbReference>
<dbReference type="Pfam" id="PF25976">
    <property type="entry name" value="LpqB_N"/>
    <property type="match status" value="1"/>
</dbReference>
<evidence type="ECO:0000313" key="4">
    <source>
        <dbReference type="Proteomes" id="UP001387100"/>
    </source>
</evidence>
<evidence type="ECO:0000313" key="3">
    <source>
        <dbReference type="EMBL" id="MEJ5946154.1"/>
    </source>
</evidence>
<proteinExistence type="predicted"/>
<sequence>MGERAVPGRERRLRRAAAATLLPVLLLLAGCVDLPSQGPVVAGLAPGAEPAPRFVAAGPAPGASPVAVVEGFLRASAAFDDDYPVARSYLAPSSARSWRPTTQVVVVSARGLVVGGGGGPQLSETDGAPAATPTSGAVRTVSVSAPLEGVVDARGRWTTAGSGASYAVDLDVVRVEGEWRIDRPPDEVVLGRDVFSQLYVPFELQWLTPSRDALVPEVRWFPGRSPSATLLVSELLAGPSPWLADAVTTAVPDGAVLLSEPPAVPLDDRGRAVVDLSEEARAASAPDRVLMQAQLEATLRGVPGVQGVQLSAEGSALDVPRADPDLLDDPVVVDPPVVLSGGRVARLDGDGAEVVPGLLDVSTLLPSDPAVGVDGLVAVLVQQRSQLLVGRPDAEDDGLRTVLSGADLVPPSVDRRGWVWSTPARARGQVVAVDDGGRLVRVAAPWLDGRRVLALRVSRDGARAAVVSTDGASTRLDVAGVVRSAADGGAPVRLDVPDSPPVPGLEEATDVTWVDSTQVALLGRAEGEEGTRLLLARVDGSRVQSAAAPDGVRRLTAATGPGTVLLDAPGGGVLARSGRAWVLRPGSESATDPSYPG</sequence>
<feature type="region of interest" description="Disordered" evidence="1">
    <location>
        <begin position="118"/>
        <end position="137"/>
    </location>
</feature>
<keyword evidence="4" id="KW-1185">Reference proteome</keyword>
<accession>A0ABU8RM82</accession>
<dbReference type="InterPro" id="IPR018910">
    <property type="entry name" value="LpqB_C"/>
</dbReference>
<gene>
    <name evidence="3" type="ORF">WDZ17_12720</name>
</gene>
<comment type="caution">
    <text evidence="3">The sequence shown here is derived from an EMBL/GenBank/DDBJ whole genome shotgun (WGS) entry which is preliminary data.</text>
</comment>
<organism evidence="3 4">
    <name type="scientific">Pseudokineococcus basanitobsidens</name>
    <dbReference type="NCBI Taxonomy" id="1926649"/>
    <lineage>
        <taxon>Bacteria</taxon>
        <taxon>Bacillati</taxon>
        <taxon>Actinomycetota</taxon>
        <taxon>Actinomycetes</taxon>
        <taxon>Kineosporiales</taxon>
        <taxon>Kineosporiaceae</taxon>
        <taxon>Pseudokineococcus</taxon>
    </lineage>
</organism>
<evidence type="ECO:0000259" key="2">
    <source>
        <dbReference type="SMART" id="SM00909"/>
    </source>
</evidence>
<dbReference type="RefSeq" id="WP_339575538.1">
    <property type="nucleotide sequence ID" value="NZ_JBBIAA010000017.1"/>
</dbReference>
<dbReference type="SMART" id="SM00909">
    <property type="entry name" value="Germane"/>
    <property type="match status" value="1"/>
</dbReference>